<organism evidence="2 3">
    <name type="scientific">Anaerotignum faecicola</name>
    <dbReference type="NCBI Taxonomy" id="2358141"/>
    <lineage>
        <taxon>Bacteria</taxon>
        <taxon>Bacillati</taxon>
        <taxon>Bacillota</taxon>
        <taxon>Clostridia</taxon>
        <taxon>Lachnospirales</taxon>
        <taxon>Anaerotignaceae</taxon>
        <taxon>Anaerotignum</taxon>
    </lineage>
</organism>
<dbReference type="AlphaFoldDB" id="A0A401LGG5"/>
<name>A0A401LGG5_9FIRM</name>
<keyword evidence="1" id="KW-0472">Membrane</keyword>
<keyword evidence="1" id="KW-0812">Transmembrane</keyword>
<dbReference type="Proteomes" id="UP000287361">
    <property type="component" value="Unassembled WGS sequence"/>
</dbReference>
<proteinExistence type="predicted"/>
<sequence>MDWYLDLWMEQPRKAAILMEILLLLIVAGILTCFILIRWRRACRKGKDREQALDEVLTELVDEPVQSLTELRDNIRKDFRK</sequence>
<accession>A0A401LGG5</accession>
<gene>
    <name evidence="2" type="ORF">KGMB03357_22660</name>
</gene>
<dbReference type="EMBL" id="BHVZ01000014">
    <property type="protein sequence ID" value="GCB30605.1"/>
    <property type="molecule type" value="Genomic_DNA"/>
</dbReference>
<dbReference type="GeneID" id="86195274"/>
<evidence type="ECO:0000313" key="2">
    <source>
        <dbReference type="EMBL" id="GCB30605.1"/>
    </source>
</evidence>
<evidence type="ECO:0000256" key="1">
    <source>
        <dbReference type="SAM" id="Phobius"/>
    </source>
</evidence>
<reference evidence="2 3" key="1">
    <citation type="submission" date="2018-10" db="EMBL/GenBank/DDBJ databases">
        <title>Draft Genome Sequence of Anaerotignum sp. KCTC 15736.</title>
        <authorList>
            <person name="Choi S.H."/>
            <person name="Kim J.S."/>
            <person name="Kang S.W."/>
            <person name="Lee J.S."/>
            <person name="Park S.H."/>
        </authorList>
    </citation>
    <scope>NUCLEOTIDE SEQUENCE [LARGE SCALE GENOMIC DNA]</scope>
    <source>
        <strain evidence="2 3">KCTC 15736</strain>
    </source>
</reference>
<comment type="caution">
    <text evidence="2">The sequence shown here is derived from an EMBL/GenBank/DDBJ whole genome shotgun (WGS) entry which is preliminary data.</text>
</comment>
<feature type="transmembrane region" description="Helical" evidence="1">
    <location>
        <begin position="15"/>
        <end position="37"/>
    </location>
</feature>
<protein>
    <submittedName>
        <fullName evidence="2">Uncharacterized protein</fullName>
    </submittedName>
</protein>
<dbReference type="RefSeq" id="WP_118580523.1">
    <property type="nucleotide sequence ID" value="NZ_DAVZTY010000038.1"/>
</dbReference>
<evidence type="ECO:0000313" key="3">
    <source>
        <dbReference type="Proteomes" id="UP000287361"/>
    </source>
</evidence>
<keyword evidence="3" id="KW-1185">Reference proteome</keyword>
<keyword evidence="1" id="KW-1133">Transmembrane helix</keyword>